<dbReference type="EMBL" id="JBFOLK010000007">
    <property type="protein sequence ID" value="KAL2497794.1"/>
    <property type="molecule type" value="Genomic_DNA"/>
</dbReference>
<gene>
    <name evidence="2" type="ORF">Adt_23344</name>
</gene>
<organism evidence="2 3">
    <name type="scientific">Abeliophyllum distichum</name>
    <dbReference type="NCBI Taxonomy" id="126358"/>
    <lineage>
        <taxon>Eukaryota</taxon>
        <taxon>Viridiplantae</taxon>
        <taxon>Streptophyta</taxon>
        <taxon>Embryophyta</taxon>
        <taxon>Tracheophyta</taxon>
        <taxon>Spermatophyta</taxon>
        <taxon>Magnoliopsida</taxon>
        <taxon>eudicotyledons</taxon>
        <taxon>Gunneridae</taxon>
        <taxon>Pentapetalae</taxon>
        <taxon>asterids</taxon>
        <taxon>lamiids</taxon>
        <taxon>Lamiales</taxon>
        <taxon>Oleaceae</taxon>
        <taxon>Forsythieae</taxon>
        <taxon>Abeliophyllum</taxon>
    </lineage>
</organism>
<accession>A0ABD1SAL2</accession>
<evidence type="ECO:0000313" key="2">
    <source>
        <dbReference type="EMBL" id="KAL2497794.1"/>
    </source>
</evidence>
<dbReference type="Pfam" id="PF23628">
    <property type="entry name" value="ARM_LIN_C"/>
    <property type="match status" value="1"/>
</dbReference>
<feature type="domain" description="Putative E3 ubiquitin-protein ligase LIN ARM-like" evidence="1">
    <location>
        <begin position="2"/>
        <end position="189"/>
    </location>
</feature>
<name>A0ABD1SAL2_9LAMI</name>
<dbReference type="InterPro" id="IPR055566">
    <property type="entry name" value="ARM_LIN"/>
</dbReference>
<dbReference type="PANTHER" id="PTHR35549:SF3">
    <property type="entry name" value="E3 UBIQUITIN-PROTEIN LIGASE LIN"/>
    <property type="match status" value="1"/>
</dbReference>
<dbReference type="PANTHER" id="PTHR35549">
    <property type="entry name" value="OS04G0584500 PROTEIN"/>
    <property type="match status" value="1"/>
</dbReference>
<protein>
    <recommendedName>
        <fullName evidence="1">Putative E3 ubiquitin-protein ligase LIN ARM-like domain-containing protein</fullName>
    </recommendedName>
</protein>
<dbReference type="Proteomes" id="UP001604336">
    <property type="component" value="Unassembled WGS sequence"/>
</dbReference>
<evidence type="ECO:0000313" key="3">
    <source>
        <dbReference type="Proteomes" id="UP001604336"/>
    </source>
</evidence>
<keyword evidence="3" id="KW-1185">Reference proteome</keyword>
<dbReference type="AlphaFoldDB" id="A0ABD1SAL2"/>
<evidence type="ECO:0000259" key="1">
    <source>
        <dbReference type="Pfam" id="PF23628"/>
    </source>
</evidence>
<reference evidence="3" key="1">
    <citation type="submission" date="2024-07" db="EMBL/GenBank/DDBJ databases">
        <title>Two chromosome-level genome assemblies of Korean endemic species Abeliophyllum distichum and Forsythia ovata (Oleaceae).</title>
        <authorList>
            <person name="Jang H."/>
        </authorList>
    </citation>
    <scope>NUCLEOTIDE SEQUENCE [LARGE SCALE GENOMIC DNA]</scope>
</reference>
<proteinExistence type="predicted"/>
<comment type="caution">
    <text evidence="2">The sequence shown here is derived from an EMBL/GenBank/DDBJ whole genome shotgun (WGS) entry which is preliminary data.</text>
</comment>
<sequence length="212" mass="23670">MDLGDTCEKSKAASVLHCCIQADGSCRHYLSKNLKKDAIISLLVLGKQMNSHGLALALLTELLCLSRRNQREEFLSGLITGWDCLNTMHILLLYLQKARPDERPIVAVILLQLDLMGDPLECSVYREEVVDAMVKVLDCQVFSGIVQEQSARALLIFGGQFSYNGEPVVEKWLLRKAGFDEKSEDSFCGKDICIDGYLHLVIPILHKVSAYP</sequence>